<dbReference type="SUPFAM" id="SSF82866">
    <property type="entry name" value="Multidrug efflux transporter AcrB transmembrane domain"/>
    <property type="match status" value="2"/>
</dbReference>
<name>A0ABY2LZB0_9LEPT</name>
<dbReference type="Pfam" id="PF00873">
    <property type="entry name" value="ACR_tran"/>
    <property type="match status" value="2"/>
</dbReference>
<dbReference type="InterPro" id="IPR001036">
    <property type="entry name" value="Acrflvin-R"/>
</dbReference>
<feature type="transmembrane region" description="Helical" evidence="1">
    <location>
        <begin position="831"/>
        <end position="854"/>
    </location>
</feature>
<reference evidence="3" key="1">
    <citation type="journal article" date="2019" name="PLoS Negl. Trop. Dis.">
        <title>Revisiting the worldwide diversity of Leptospira species in the environment.</title>
        <authorList>
            <person name="Vincent A.T."/>
            <person name="Schiettekatte O."/>
            <person name="Bourhy P."/>
            <person name="Veyrier F.J."/>
            <person name="Picardeau M."/>
        </authorList>
    </citation>
    <scope>NUCLEOTIDE SEQUENCE [LARGE SCALE GENOMIC DNA]</scope>
    <source>
        <strain evidence="3">201800278</strain>
    </source>
</reference>
<protein>
    <submittedName>
        <fullName evidence="2">Efflux RND transporter permease subunit</fullName>
    </submittedName>
</protein>
<feature type="transmembrane region" description="Helical" evidence="1">
    <location>
        <begin position="384"/>
        <end position="408"/>
    </location>
</feature>
<dbReference type="Gene3D" id="3.30.70.1440">
    <property type="entry name" value="Multidrug efflux transporter AcrB pore domain"/>
    <property type="match status" value="1"/>
</dbReference>
<feature type="transmembrane region" description="Helical" evidence="1">
    <location>
        <begin position="457"/>
        <end position="480"/>
    </location>
</feature>
<dbReference type="PANTHER" id="PTHR32063">
    <property type="match status" value="1"/>
</dbReference>
<feature type="transmembrane region" description="Helical" evidence="1">
    <location>
        <begin position="889"/>
        <end position="908"/>
    </location>
</feature>
<comment type="caution">
    <text evidence="2">The sequence shown here is derived from an EMBL/GenBank/DDBJ whole genome shotgun (WGS) entry which is preliminary data.</text>
</comment>
<dbReference type="Gene3D" id="3.30.70.1320">
    <property type="entry name" value="Multidrug efflux transporter AcrB pore domain like"/>
    <property type="match status" value="1"/>
</dbReference>
<dbReference type="Gene3D" id="1.20.1640.10">
    <property type="entry name" value="Multidrug efflux transporter AcrB transmembrane domain"/>
    <property type="match status" value="2"/>
</dbReference>
<feature type="transmembrane region" description="Helical" evidence="1">
    <location>
        <begin position="860"/>
        <end position="882"/>
    </location>
</feature>
<evidence type="ECO:0000313" key="2">
    <source>
        <dbReference type="EMBL" id="TGL06855.1"/>
    </source>
</evidence>
<keyword evidence="3" id="KW-1185">Reference proteome</keyword>
<accession>A0ABY2LZB0</accession>
<feature type="transmembrane region" description="Helical" evidence="1">
    <location>
        <begin position="428"/>
        <end position="450"/>
    </location>
</feature>
<feature type="transmembrane region" description="Helical" evidence="1">
    <location>
        <begin position="523"/>
        <end position="542"/>
    </location>
</feature>
<dbReference type="InterPro" id="IPR027463">
    <property type="entry name" value="AcrB_DN_DC_subdom"/>
</dbReference>
<feature type="transmembrane region" description="Helical" evidence="1">
    <location>
        <begin position="357"/>
        <end position="377"/>
    </location>
</feature>
<dbReference type="Gene3D" id="3.30.70.1430">
    <property type="entry name" value="Multidrug efflux transporter AcrB pore domain"/>
    <property type="match status" value="2"/>
</dbReference>
<keyword evidence="1" id="KW-0812">Transmembrane</keyword>
<dbReference type="Gene3D" id="3.30.2090.10">
    <property type="entry name" value="Multidrug efflux transporter AcrB TolC docking domain, DN and DC subdomains"/>
    <property type="match status" value="2"/>
</dbReference>
<organism evidence="2 3">
    <name type="scientific">Leptospira montravelensis</name>
    <dbReference type="NCBI Taxonomy" id="2484961"/>
    <lineage>
        <taxon>Bacteria</taxon>
        <taxon>Pseudomonadati</taxon>
        <taxon>Spirochaetota</taxon>
        <taxon>Spirochaetia</taxon>
        <taxon>Leptospirales</taxon>
        <taxon>Leptospiraceae</taxon>
        <taxon>Leptospira</taxon>
    </lineage>
</organism>
<dbReference type="PANTHER" id="PTHR32063:SF0">
    <property type="entry name" value="SWARMING MOTILITY PROTEIN SWRC"/>
    <property type="match status" value="1"/>
</dbReference>
<proteinExistence type="predicted"/>
<evidence type="ECO:0000313" key="3">
    <source>
        <dbReference type="Proteomes" id="UP000297465"/>
    </source>
</evidence>
<dbReference type="SUPFAM" id="SSF82714">
    <property type="entry name" value="Multidrug efflux transporter AcrB TolC docking domain, DN and DC subdomains"/>
    <property type="match status" value="1"/>
</dbReference>
<dbReference type="EMBL" id="RQFO01000001">
    <property type="protein sequence ID" value="TGL06855.1"/>
    <property type="molecule type" value="Genomic_DNA"/>
</dbReference>
<feature type="transmembrane region" description="Helical" evidence="1">
    <location>
        <begin position="928"/>
        <end position="955"/>
    </location>
</feature>
<evidence type="ECO:0000256" key="1">
    <source>
        <dbReference type="SAM" id="Phobius"/>
    </source>
</evidence>
<dbReference type="SUPFAM" id="SSF82693">
    <property type="entry name" value="Multidrug efflux transporter AcrB pore domain, PN1, PN2, PC1 and PC2 subdomains"/>
    <property type="match status" value="2"/>
</dbReference>
<dbReference type="RefSeq" id="WP_135570752.1">
    <property type="nucleotide sequence ID" value="NZ_RQFN01000011.1"/>
</dbReference>
<keyword evidence="1" id="KW-1133">Transmembrane helix</keyword>
<keyword evidence="1" id="KW-0472">Membrane</keyword>
<feature type="transmembrane region" description="Helical" evidence="1">
    <location>
        <begin position="962"/>
        <end position="982"/>
    </location>
</feature>
<dbReference type="Proteomes" id="UP000297465">
    <property type="component" value="Unassembled WGS sequence"/>
</dbReference>
<gene>
    <name evidence="2" type="ORF">EHQ31_00315</name>
</gene>
<sequence>MILEKYVLSLFKHKKLHWVIFFCSLLGVIFRIPELEIWLLPKLTPIRYYIVTEYPNHSAEDTDLSVSVPISDMVSSVKSVKRIRTGSEHGKSVVQIDLQFGASVAEFKDQLYQNILEMKDKLPLGVETPRLLLGDSKERPFFEILIPRDYGKNSSSFDFYLQQFVFQLERISGVTEVRLQGKPKHSIFISLKSHILDVFPINIRDMESQIQTAMRGGSLGKIEGYTKDTELKFSSDIQTMDDISKFPISLGNGNSVNLGQIATIIESESPQEKLTSLNGKNVIYIAVFADQSANPLRVSSEVQKIIQNSNFIKSPIVSFDASNELRVQLKQFGFNLVWSLVFAFIFSFLIYRNAVPAIILLISVVSSLILFFHFVLFFSISINLLSLGGISVGIGMLFDASNLIVFSIRKQIGDNIVLSDSIAKGIRSVFISLFSSSITTMVVFIPLLVYPMEWKHFFFDSGVCIALLVFCSLVSSLWIVPLVTVSFANSLNEAEADLNLENLLFSKYEKIYELWNGFQKRNLAFLVFVLVPICFICFRFDWKVFPKQPILGFNLQMTPKANLPLTEELSAVNELQTKIRDLNPEHPILVFPLNSLETKRKNPEKAIPLQWKLIGFESSELLENVLGELLSSSKWDWKLLPIETQVSIALPFIPKDSTVFLHESFDELLKYSKEFKDKTFKLGLVGGFDFFPKLITMEEWSRNQIPISELIPNEEDLKQRILYQMSPKFLGTMGETSKRDLYLRVDASGIDFGTKEDSRRISFKTRTYETTFIGSLFTSKKESSYSEYRRESGLFYMEWLGDKVEPNANLLNSKSGLSVIHFSAQNEIKKFFQILLVLLLLSFIFIYLALVGIYESFRIPFFYLSISLLYLCVAVSFVFIFFREFHLGHYIGLIILLGLSIDSISLFGERWMETPQGVSSSRRREFTFRWLLWPILLNSGTTLMGIFPVIAFGIVGSEFSKAIALTMFVGIPISIFFVFYIYPSLFEKYLEKVL</sequence>
<feature type="transmembrane region" description="Helical" evidence="1">
    <location>
        <begin position="332"/>
        <end position="351"/>
    </location>
</feature>
<dbReference type="PRINTS" id="PR00702">
    <property type="entry name" value="ACRIFLAVINRP"/>
</dbReference>